<accession>A0ABV6BLM0</accession>
<evidence type="ECO:0000313" key="3">
    <source>
        <dbReference type="Proteomes" id="UP001589734"/>
    </source>
</evidence>
<sequence>MNPNKKPTTFIKIYVLISLLFATNCLLYYFASISLRGYYSDVVLFWFWLTTSFIVIIVYWKNILAKLLLASLLLTLAMSIIAMMIPFYALLNATTPLGLRTTREISPKYRAQIVEYSPMAPPSLEVIKTYGIVERRLFKNTSRQLLNDNMNVKINTATGIVFNSETNSTITLTLRYPGNQKAFTFNKSTGDIVQ</sequence>
<keyword evidence="3" id="KW-1185">Reference proteome</keyword>
<feature type="transmembrane region" description="Helical" evidence="1">
    <location>
        <begin position="67"/>
        <end position="91"/>
    </location>
</feature>
<gene>
    <name evidence="2" type="ORF">ACFFLS_04785</name>
</gene>
<dbReference type="RefSeq" id="WP_379684063.1">
    <property type="nucleotide sequence ID" value="NZ_JBHLYW010000005.1"/>
</dbReference>
<comment type="caution">
    <text evidence="2">The sequence shown here is derived from an EMBL/GenBank/DDBJ whole genome shotgun (WGS) entry which is preliminary data.</text>
</comment>
<dbReference type="EMBL" id="JBHLYW010000005">
    <property type="protein sequence ID" value="MFC0076342.1"/>
    <property type="molecule type" value="Genomic_DNA"/>
</dbReference>
<feature type="transmembrane region" description="Helical" evidence="1">
    <location>
        <begin position="12"/>
        <end position="31"/>
    </location>
</feature>
<name>A0ABV6BLM0_9FLAO</name>
<protein>
    <submittedName>
        <fullName evidence="2">Uncharacterized protein</fullName>
    </submittedName>
</protein>
<feature type="transmembrane region" description="Helical" evidence="1">
    <location>
        <begin position="43"/>
        <end position="60"/>
    </location>
</feature>
<evidence type="ECO:0000313" key="2">
    <source>
        <dbReference type="EMBL" id="MFC0076342.1"/>
    </source>
</evidence>
<proteinExistence type="predicted"/>
<dbReference type="Proteomes" id="UP001589734">
    <property type="component" value="Unassembled WGS sequence"/>
</dbReference>
<organism evidence="2 3">
    <name type="scientific">Flavobacterium procerum</name>
    <dbReference type="NCBI Taxonomy" id="1455569"/>
    <lineage>
        <taxon>Bacteria</taxon>
        <taxon>Pseudomonadati</taxon>
        <taxon>Bacteroidota</taxon>
        <taxon>Flavobacteriia</taxon>
        <taxon>Flavobacteriales</taxon>
        <taxon>Flavobacteriaceae</taxon>
        <taxon>Flavobacterium</taxon>
    </lineage>
</organism>
<keyword evidence="1" id="KW-0812">Transmembrane</keyword>
<evidence type="ECO:0000256" key="1">
    <source>
        <dbReference type="SAM" id="Phobius"/>
    </source>
</evidence>
<keyword evidence="1" id="KW-0472">Membrane</keyword>
<reference evidence="2 3" key="1">
    <citation type="submission" date="2024-09" db="EMBL/GenBank/DDBJ databases">
        <authorList>
            <person name="Sun Q."/>
            <person name="Mori K."/>
        </authorList>
    </citation>
    <scope>NUCLEOTIDE SEQUENCE [LARGE SCALE GENOMIC DNA]</scope>
    <source>
        <strain evidence="2 3">CGMCC 1.12926</strain>
    </source>
</reference>
<keyword evidence="1" id="KW-1133">Transmembrane helix</keyword>